<evidence type="ECO:0000313" key="3">
    <source>
        <dbReference type="Proteomes" id="UP001054837"/>
    </source>
</evidence>
<dbReference type="AlphaFoldDB" id="A0AAV4SU28"/>
<gene>
    <name evidence="2" type="primary">AVEN_51693_1</name>
    <name evidence="2" type="ORF">CDAR_173381</name>
</gene>
<keyword evidence="1" id="KW-0732">Signal</keyword>
<accession>A0AAV4SU28</accession>
<dbReference type="Proteomes" id="UP001054837">
    <property type="component" value="Unassembled WGS sequence"/>
</dbReference>
<keyword evidence="3" id="KW-1185">Reference proteome</keyword>
<reference evidence="2 3" key="1">
    <citation type="submission" date="2021-06" db="EMBL/GenBank/DDBJ databases">
        <title>Caerostris darwini draft genome.</title>
        <authorList>
            <person name="Kono N."/>
            <person name="Arakawa K."/>
        </authorList>
    </citation>
    <scope>NUCLEOTIDE SEQUENCE [LARGE SCALE GENOMIC DNA]</scope>
</reference>
<dbReference type="EMBL" id="BPLQ01008313">
    <property type="protein sequence ID" value="GIY36519.1"/>
    <property type="molecule type" value="Genomic_DNA"/>
</dbReference>
<feature type="chain" id="PRO_5043764029" evidence="1">
    <location>
        <begin position="17"/>
        <end position="117"/>
    </location>
</feature>
<comment type="caution">
    <text evidence="2">The sequence shown here is derived from an EMBL/GenBank/DDBJ whole genome shotgun (WGS) entry which is preliminary data.</text>
</comment>
<protein>
    <submittedName>
        <fullName evidence="2">Uncharacterized protein</fullName>
    </submittedName>
</protein>
<evidence type="ECO:0000256" key="1">
    <source>
        <dbReference type="SAM" id="SignalP"/>
    </source>
</evidence>
<feature type="signal peptide" evidence="1">
    <location>
        <begin position="1"/>
        <end position="16"/>
    </location>
</feature>
<evidence type="ECO:0000313" key="2">
    <source>
        <dbReference type="EMBL" id="GIY36519.1"/>
    </source>
</evidence>
<sequence length="117" mass="13231">MSQIIILVTLILFAASIPFSTSSVFRQRQKQPKEKITDHDKIPIKIGAILPATAFEQIRRQYDKALVDTANNINKGKFRRFGFTNVYRLEAQTDVMALAASPLNVLKTLCDQVLPRI</sequence>
<name>A0AAV4SU28_9ARAC</name>
<proteinExistence type="predicted"/>
<organism evidence="2 3">
    <name type="scientific">Caerostris darwini</name>
    <dbReference type="NCBI Taxonomy" id="1538125"/>
    <lineage>
        <taxon>Eukaryota</taxon>
        <taxon>Metazoa</taxon>
        <taxon>Ecdysozoa</taxon>
        <taxon>Arthropoda</taxon>
        <taxon>Chelicerata</taxon>
        <taxon>Arachnida</taxon>
        <taxon>Araneae</taxon>
        <taxon>Araneomorphae</taxon>
        <taxon>Entelegynae</taxon>
        <taxon>Araneoidea</taxon>
        <taxon>Araneidae</taxon>
        <taxon>Caerostris</taxon>
    </lineage>
</organism>